<keyword evidence="3" id="KW-1185">Reference proteome</keyword>
<keyword evidence="1" id="KW-0472">Membrane</keyword>
<protein>
    <submittedName>
        <fullName evidence="2">Uncharacterized protein</fullName>
    </submittedName>
</protein>
<dbReference type="AlphaFoldDB" id="A0A9P7BGI9"/>
<dbReference type="EMBL" id="PUHW01000121">
    <property type="protein sequence ID" value="KAG0688804.1"/>
    <property type="molecule type" value="Genomic_DNA"/>
</dbReference>
<feature type="transmembrane region" description="Helical" evidence="1">
    <location>
        <begin position="38"/>
        <end position="55"/>
    </location>
</feature>
<dbReference type="Proteomes" id="UP000697127">
    <property type="component" value="Unassembled WGS sequence"/>
</dbReference>
<evidence type="ECO:0000313" key="3">
    <source>
        <dbReference type="Proteomes" id="UP000697127"/>
    </source>
</evidence>
<sequence length="289" mass="33748">MTAITKILVMANFAVVLSVLYNYVSYIQNLRISMIPSIWYSLIFITSAFISFEYYNTTMESISRIEMNYSKVLNSNKKYNYSINNSVIFKPKRKSIIKLIDNRRSFDLSKWKDKNYLVVKSGYRKSTNTLDINNNSKKRITSWHGDLNDYTCTSMGKRNFSMLIQSPSILDNDDEIFDSPLTTDLRFSNCSSLDDNYNDRVSYKSNDDFDSKLIDMSYNMDPEVSERTTFTNIENNVSKNGNTKFDVKKSSHLTTYVYELIRKRSINKNKENTSCINLKPFHLRKTETS</sequence>
<keyword evidence="1" id="KW-1133">Transmembrane helix</keyword>
<feature type="transmembrane region" description="Helical" evidence="1">
    <location>
        <begin position="7"/>
        <end position="26"/>
    </location>
</feature>
<gene>
    <name evidence="2" type="ORF">C6P40_000508</name>
</gene>
<organism evidence="2 3">
    <name type="scientific">Pichia californica</name>
    <dbReference type="NCBI Taxonomy" id="460514"/>
    <lineage>
        <taxon>Eukaryota</taxon>
        <taxon>Fungi</taxon>
        <taxon>Dikarya</taxon>
        <taxon>Ascomycota</taxon>
        <taxon>Saccharomycotina</taxon>
        <taxon>Pichiomycetes</taxon>
        <taxon>Pichiales</taxon>
        <taxon>Pichiaceae</taxon>
        <taxon>Pichia</taxon>
    </lineage>
</organism>
<name>A0A9P7BGI9_9ASCO</name>
<accession>A0A9P7BGI9</accession>
<proteinExistence type="predicted"/>
<evidence type="ECO:0000313" key="2">
    <source>
        <dbReference type="EMBL" id="KAG0688804.1"/>
    </source>
</evidence>
<comment type="caution">
    <text evidence="2">The sequence shown here is derived from an EMBL/GenBank/DDBJ whole genome shotgun (WGS) entry which is preliminary data.</text>
</comment>
<reference evidence="2" key="1">
    <citation type="submission" date="2020-11" db="EMBL/GenBank/DDBJ databases">
        <title>Kefir isolates.</title>
        <authorList>
            <person name="Marcisauskas S."/>
            <person name="Kim Y."/>
            <person name="Blasche S."/>
        </authorList>
    </citation>
    <scope>NUCLEOTIDE SEQUENCE</scope>
    <source>
        <strain evidence="2">Olga-1</strain>
    </source>
</reference>
<keyword evidence="1" id="KW-0812">Transmembrane</keyword>
<dbReference type="OrthoDB" id="10648610at2759"/>
<evidence type="ECO:0000256" key="1">
    <source>
        <dbReference type="SAM" id="Phobius"/>
    </source>
</evidence>